<dbReference type="SUPFAM" id="SSF46689">
    <property type="entry name" value="Homeodomain-like"/>
    <property type="match status" value="1"/>
</dbReference>
<dbReference type="Pfam" id="PF12579">
    <property type="entry name" value="DUF3755"/>
    <property type="match status" value="1"/>
</dbReference>
<evidence type="ECO:0000256" key="1">
    <source>
        <dbReference type="SAM" id="MobiDB-lite"/>
    </source>
</evidence>
<dbReference type="Gene3D" id="1.10.10.60">
    <property type="entry name" value="Homeodomain-like"/>
    <property type="match status" value="1"/>
</dbReference>
<dbReference type="InterPro" id="IPR001005">
    <property type="entry name" value="SANT/Myb"/>
</dbReference>
<evidence type="ECO:0000313" key="3">
    <source>
        <dbReference type="Proteomes" id="UP001054252"/>
    </source>
</evidence>
<reference evidence="2 3" key="1">
    <citation type="journal article" date="2021" name="Commun. Biol.">
        <title>The genome of Shorea leprosula (Dipterocarpaceae) highlights the ecological relevance of drought in aseasonal tropical rainforests.</title>
        <authorList>
            <person name="Ng K.K.S."/>
            <person name="Kobayashi M.J."/>
            <person name="Fawcett J.A."/>
            <person name="Hatakeyama M."/>
            <person name="Paape T."/>
            <person name="Ng C.H."/>
            <person name="Ang C.C."/>
            <person name="Tnah L.H."/>
            <person name="Lee C.T."/>
            <person name="Nishiyama T."/>
            <person name="Sese J."/>
            <person name="O'Brien M.J."/>
            <person name="Copetti D."/>
            <person name="Mohd Noor M.I."/>
            <person name="Ong R.C."/>
            <person name="Putra M."/>
            <person name="Sireger I.Z."/>
            <person name="Indrioko S."/>
            <person name="Kosugi Y."/>
            <person name="Izuno A."/>
            <person name="Isagi Y."/>
            <person name="Lee S.L."/>
            <person name="Shimizu K.K."/>
        </authorList>
    </citation>
    <scope>NUCLEOTIDE SEQUENCE [LARGE SCALE GENOMIC DNA]</scope>
    <source>
        <strain evidence="2">214</strain>
    </source>
</reference>
<accession>A0AAV5KX32</accession>
<protein>
    <submittedName>
        <fullName evidence="2">Uncharacterized protein</fullName>
    </submittedName>
</protein>
<proteinExistence type="predicted"/>
<organism evidence="2 3">
    <name type="scientific">Rubroshorea leprosula</name>
    <dbReference type="NCBI Taxonomy" id="152421"/>
    <lineage>
        <taxon>Eukaryota</taxon>
        <taxon>Viridiplantae</taxon>
        <taxon>Streptophyta</taxon>
        <taxon>Embryophyta</taxon>
        <taxon>Tracheophyta</taxon>
        <taxon>Spermatophyta</taxon>
        <taxon>Magnoliopsida</taxon>
        <taxon>eudicotyledons</taxon>
        <taxon>Gunneridae</taxon>
        <taxon>Pentapetalae</taxon>
        <taxon>rosids</taxon>
        <taxon>malvids</taxon>
        <taxon>Malvales</taxon>
        <taxon>Dipterocarpaceae</taxon>
        <taxon>Rubroshorea</taxon>
    </lineage>
</organism>
<dbReference type="EMBL" id="BPVZ01000082">
    <property type="protein sequence ID" value="GKV29177.1"/>
    <property type="molecule type" value="Genomic_DNA"/>
</dbReference>
<feature type="region of interest" description="Disordered" evidence="1">
    <location>
        <begin position="100"/>
        <end position="130"/>
    </location>
</feature>
<dbReference type="Proteomes" id="UP001054252">
    <property type="component" value="Unassembled WGS sequence"/>
</dbReference>
<feature type="compositionally biased region" description="Polar residues" evidence="1">
    <location>
        <begin position="1"/>
        <end position="18"/>
    </location>
</feature>
<dbReference type="PANTHER" id="PTHR14000:SF45">
    <property type="entry name" value="FINGER CCCH DOMAIN PROTEIN, PUTATIVE (DUF3755)-RELATED"/>
    <property type="match status" value="1"/>
</dbReference>
<dbReference type="PANTHER" id="PTHR14000">
    <property type="entry name" value="FINGER CCCH DOMAIN PROTEIN, PUTATIVE (DUF3755)-RELATED"/>
    <property type="match status" value="1"/>
</dbReference>
<feature type="region of interest" description="Disordered" evidence="1">
    <location>
        <begin position="1"/>
        <end position="25"/>
    </location>
</feature>
<sequence>MANSSGNGQELANQGASSTFFNGTNPTNGNLAPDCSASSLKLDSGIALEWTAEEQAVLEDGLKKYASEPFISRYAKIAVHLPNKTVRDVALRSRWMTKKEISKRRKEEHNSTRKSRDKRERVSDPSAKPVYFGSHTNVPYGSLSTMIPPNYDDDISVKAMGGVTGELLQQNAQAINRISTNLASLELEDNINLFCQIRSNIFKIMNNWNETSEFMRQMPQLPVTLNEELANNILPLQQPFPNHNP</sequence>
<evidence type="ECO:0000313" key="2">
    <source>
        <dbReference type="EMBL" id="GKV29177.1"/>
    </source>
</evidence>
<keyword evidence="3" id="KW-1185">Reference proteome</keyword>
<dbReference type="CDD" id="cd00167">
    <property type="entry name" value="SANT"/>
    <property type="match status" value="1"/>
</dbReference>
<dbReference type="InterPro" id="IPR009057">
    <property type="entry name" value="Homeodomain-like_sf"/>
</dbReference>
<comment type="caution">
    <text evidence="2">The sequence shown here is derived from an EMBL/GenBank/DDBJ whole genome shotgun (WGS) entry which is preliminary data.</text>
</comment>
<dbReference type="InterPro" id="IPR022228">
    <property type="entry name" value="DUF3755"/>
</dbReference>
<feature type="compositionally biased region" description="Basic and acidic residues" evidence="1">
    <location>
        <begin position="100"/>
        <end position="111"/>
    </location>
</feature>
<gene>
    <name evidence="2" type="ORF">SLEP1_g38125</name>
</gene>
<dbReference type="AlphaFoldDB" id="A0AAV5KX32"/>
<name>A0AAV5KX32_9ROSI</name>